<accession>A0A7W5ZJ56</accession>
<evidence type="ECO:0000313" key="6">
    <source>
        <dbReference type="EMBL" id="MBB3837803.1"/>
    </source>
</evidence>
<dbReference type="RefSeq" id="WP_183972641.1">
    <property type="nucleotide sequence ID" value="NZ_JACIBY010000003.1"/>
</dbReference>
<keyword evidence="2" id="KW-0863">Zinc-finger</keyword>
<keyword evidence="2" id="KW-0479">Metal-binding</keyword>
<dbReference type="Gene3D" id="3.40.50.10810">
    <property type="entry name" value="Tandem AAA-ATPase domain"/>
    <property type="match status" value="1"/>
</dbReference>
<dbReference type="InterPro" id="IPR007527">
    <property type="entry name" value="Znf_SWIM"/>
</dbReference>
<dbReference type="Proteomes" id="UP000541352">
    <property type="component" value="Unassembled WGS sequence"/>
</dbReference>
<evidence type="ECO:0000259" key="5">
    <source>
        <dbReference type="PROSITE" id="PS51194"/>
    </source>
</evidence>
<dbReference type="Pfam" id="PF04434">
    <property type="entry name" value="SWIM"/>
    <property type="match status" value="1"/>
</dbReference>
<dbReference type="InterPro" id="IPR000330">
    <property type="entry name" value="SNF2_N"/>
</dbReference>
<feature type="domain" description="SWIM-type" evidence="3">
    <location>
        <begin position="61"/>
        <end position="98"/>
    </location>
</feature>
<dbReference type="Pfam" id="PF00271">
    <property type="entry name" value="Helicase_C"/>
    <property type="match status" value="1"/>
</dbReference>
<dbReference type="GO" id="GO:0004674">
    <property type="term" value="F:protein serine/threonine kinase activity"/>
    <property type="evidence" value="ECO:0007669"/>
    <property type="project" value="UniProtKB-KW"/>
</dbReference>
<dbReference type="Pfam" id="PF00176">
    <property type="entry name" value="SNF2-rel_dom"/>
    <property type="match status" value="1"/>
</dbReference>
<dbReference type="PROSITE" id="PS50966">
    <property type="entry name" value="ZF_SWIM"/>
    <property type="match status" value="2"/>
</dbReference>
<dbReference type="GO" id="GO:0016787">
    <property type="term" value="F:hydrolase activity"/>
    <property type="evidence" value="ECO:0007669"/>
    <property type="project" value="UniProtKB-KW"/>
</dbReference>
<keyword evidence="2" id="KW-0862">Zinc</keyword>
<dbReference type="SMART" id="SM00487">
    <property type="entry name" value="DEXDc"/>
    <property type="match status" value="1"/>
</dbReference>
<keyword evidence="6" id="KW-0808">Transferase</keyword>
<dbReference type="SMART" id="SM00490">
    <property type="entry name" value="HELICc"/>
    <property type="match status" value="1"/>
</dbReference>
<evidence type="ECO:0000256" key="2">
    <source>
        <dbReference type="PROSITE-ProRule" id="PRU00325"/>
    </source>
</evidence>
<evidence type="ECO:0000259" key="3">
    <source>
        <dbReference type="PROSITE" id="PS50966"/>
    </source>
</evidence>
<dbReference type="CDD" id="cd18012">
    <property type="entry name" value="DEXQc_arch_SWI2_SNF2"/>
    <property type="match status" value="1"/>
</dbReference>
<dbReference type="InterPro" id="IPR049730">
    <property type="entry name" value="SNF2/RAD54-like_C"/>
</dbReference>
<dbReference type="SUPFAM" id="SSF52540">
    <property type="entry name" value="P-loop containing nucleoside triphosphate hydrolases"/>
    <property type="match status" value="2"/>
</dbReference>
<feature type="domain" description="SWIM-type" evidence="3">
    <location>
        <begin position="199"/>
        <end position="237"/>
    </location>
</feature>
<keyword evidence="6" id="KW-0418">Kinase</keyword>
<keyword evidence="7" id="KW-1185">Reference proteome</keyword>
<keyword evidence="6" id="KW-0723">Serine/threonine-protein kinase</keyword>
<dbReference type="EC" id="2.7.11.1" evidence="6"/>
<dbReference type="GO" id="GO:0008270">
    <property type="term" value="F:zinc ion binding"/>
    <property type="evidence" value="ECO:0007669"/>
    <property type="project" value="UniProtKB-KW"/>
</dbReference>
<dbReference type="PROSITE" id="PS51194">
    <property type="entry name" value="HELICASE_CTER"/>
    <property type="match status" value="1"/>
</dbReference>
<name>A0A7W5ZJ56_9BACT</name>
<organism evidence="6 7">
    <name type="scientific">Runella defluvii</name>
    <dbReference type="NCBI Taxonomy" id="370973"/>
    <lineage>
        <taxon>Bacteria</taxon>
        <taxon>Pseudomonadati</taxon>
        <taxon>Bacteroidota</taxon>
        <taxon>Cytophagia</taxon>
        <taxon>Cytophagales</taxon>
        <taxon>Spirosomataceae</taxon>
        <taxon>Runella</taxon>
    </lineage>
</organism>
<dbReference type="CDD" id="cd18793">
    <property type="entry name" value="SF2_C_SNF"/>
    <property type="match status" value="1"/>
</dbReference>
<sequence>MAFYKGLIFESLAALRREASTAVRQRGNDIYRNGGVKMTSFNGDYYGAKFEVESQSSFEKYELELVNLDDAEGVQSYCDCPSEHYPCKHAVAASLALDEYLERDNKKPKASVQDLQKVIIDLTNGKRPQAPKVIEFQEKGIHSMADITLEMPSLEEHYIQRHCSPQHWTGRRHYLNVFSVLKENDSETLDVYVKKDGRYAVTVKRLEKGRVHLSCSCEQKLRTPLCEHMMGALVWLKMQYGAHYLESLRDWGPEKNALLVRYGYTLEDDLEGKFDFKFNPKGELEIILLDKSIQPIEGVEWNNILKNTLPVKPNSPFVPVNAGKERLVYVYIFEQFSVKTLPFMRLEIAKGNLNAKSGKVTNVTRSTWGDKERPTTQTEDLEIIKTSRLLEQEFLHETLRQRGHKISANSWNLNYTSEAIDEALEITGKVLEKLFPMLVEKVVRVNKKNDSYGNTGHAVKVTETPLDLHFKLSRTGQETLLEAFVVLPTGEQISFQQLQDVGTYWLVVLPDNLLCRFRSTAAAKVARHFLELGGAIRLRSVRDDDFFNGFVIPLADQFSLEFDKGQSITQADLEWQEGRVYLKEVEDNLLIIPAFIYSSDDEASIELPRDFRQARVNAYKNTVQIQRRDRDAEEQFVQFLQSQHPDFAHQTDEYFYLPADSVLENGWLFQFYEALNQHGAKLFGFNNLKKFRYNPNKATFKIKNSSGIDWFDLQIEISFGEQVVSLAQVRKAILKKQNYVELKDGSFGLLPDEWVAQYAQLFRFGKVDDKKDTLRLSKQHFTILERYKEYIENPKLLRELDDKREKLLDFRAIKDIALPKNVQAQLRPYQEEGYKWLNFLDEFGWGGCLADDMGLGKTLQMLTFLQEQKNRFPKGVHLVVVPKTLIFNWQAEAAKFCPELRLYVHTGPQRTKNTRVFNKYDIILSTYGSVRSDIELLQDFRFHYVILDEAQAIKNPDSMIAKAVKLINAKNRLTMTGTPVENNTFDLYSQFDFLNPGFLGAEDFFRAEYAVLIDKYQDKTRAAELRRMVYPFMLKRTKEEVAKDLPEKTETVLFCEMDKRQRKVYNAFKDKYRDLIAGKMDEVGREQASFLILEGLLKLRQICDSPALLSDDEDYGNDSVKLDEIVREIEENASDHKIVIFSQFLKMLDLIKVKLERDRIPYEYLDGQTNDRAERVNRFQGDEACRVFLMSLKAGGIGLNLTEADYVYIVDPWWNPAVEQQAIDRVHRIGQTKRVFAYRMICKDTIEEKIMQLQERKRALADDLISTDAGFLKKLDKDDILQLFS</sequence>
<dbReference type="InterPro" id="IPR013663">
    <property type="entry name" value="Helicase_SWF/SNF/SWI_bac"/>
</dbReference>
<gene>
    <name evidence="6" type="ORF">FHS57_001800</name>
</gene>
<comment type="caution">
    <text evidence="6">The sequence shown here is derived from an EMBL/GenBank/DDBJ whole genome shotgun (WGS) entry which is preliminary data.</text>
</comment>
<proteinExistence type="predicted"/>
<dbReference type="InterPro" id="IPR027417">
    <property type="entry name" value="P-loop_NTPase"/>
</dbReference>
<evidence type="ECO:0000313" key="7">
    <source>
        <dbReference type="Proteomes" id="UP000541352"/>
    </source>
</evidence>
<dbReference type="PROSITE" id="PS51192">
    <property type="entry name" value="HELICASE_ATP_BIND_1"/>
    <property type="match status" value="1"/>
</dbReference>
<dbReference type="InterPro" id="IPR038718">
    <property type="entry name" value="SNF2-like_sf"/>
</dbReference>
<dbReference type="InterPro" id="IPR014001">
    <property type="entry name" value="Helicase_ATP-bd"/>
</dbReference>
<protein>
    <submittedName>
        <fullName evidence="6">Non-specific serine/threonine protein kinase</fullName>
        <ecNumber evidence="6">2.7.11.1</ecNumber>
    </submittedName>
</protein>
<dbReference type="GO" id="GO:0005524">
    <property type="term" value="F:ATP binding"/>
    <property type="evidence" value="ECO:0007669"/>
    <property type="project" value="InterPro"/>
</dbReference>
<keyword evidence="1" id="KW-0378">Hydrolase</keyword>
<evidence type="ECO:0000256" key="1">
    <source>
        <dbReference type="ARBA" id="ARBA00022801"/>
    </source>
</evidence>
<feature type="domain" description="Helicase ATP-binding" evidence="4">
    <location>
        <begin position="838"/>
        <end position="997"/>
    </location>
</feature>
<feature type="domain" description="Helicase C-terminal" evidence="5">
    <location>
        <begin position="1121"/>
        <end position="1276"/>
    </location>
</feature>
<dbReference type="EMBL" id="JACIBY010000003">
    <property type="protein sequence ID" value="MBB3837803.1"/>
    <property type="molecule type" value="Genomic_DNA"/>
</dbReference>
<reference evidence="6 7" key="1">
    <citation type="submission" date="2020-08" db="EMBL/GenBank/DDBJ databases">
        <title>Genomic Encyclopedia of Type Strains, Phase IV (KMG-IV): sequencing the most valuable type-strain genomes for metagenomic binning, comparative biology and taxonomic classification.</title>
        <authorList>
            <person name="Goeker M."/>
        </authorList>
    </citation>
    <scope>NUCLEOTIDE SEQUENCE [LARGE SCALE GENOMIC DNA]</scope>
    <source>
        <strain evidence="6 7">DSM 17976</strain>
    </source>
</reference>
<dbReference type="InterPro" id="IPR001650">
    <property type="entry name" value="Helicase_C-like"/>
</dbReference>
<dbReference type="Pfam" id="PF08455">
    <property type="entry name" value="SNF2_assoc"/>
    <property type="match status" value="1"/>
</dbReference>
<dbReference type="PANTHER" id="PTHR10799">
    <property type="entry name" value="SNF2/RAD54 HELICASE FAMILY"/>
    <property type="match status" value="1"/>
</dbReference>
<evidence type="ECO:0000259" key="4">
    <source>
        <dbReference type="PROSITE" id="PS51192"/>
    </source>
</evidence>
<dbReference type="Gene3D" id="3.40.50.300">
    <property type="entry name" value="P-loop containing nucleotide triphosphate hydrolases"/>
    <property type="match status" value="1"/>
</dbReference>